<dbReference type="InterPro" id="IPR014889">
    <property type="entry name" value="Transc_factor_DP_C"/>
</dbReference>
<dbReference type="Gene3D" id="1.10.10.10">
    <property type="entry name" value="Winged helix-like DNA-binding domain superfamily/Winged helix DNA-binding domain"/>
    <property type="match status" value="1"/>
</dbReference>
<keyword evidence="7" id="KW-0131">Cell cycle</keyword>
<dbReference type="InterPro" id="IPR003316">
    <property type="entry name" value="E2F_WHTH_DNA-bd_dom"/>
</dbReference>
<dbReference type="InterPro" id="IPR015648">
    <property type="entry name" value="Transcrpt_fac_DP"/>
</dbReference>
<dbReference type="GO" id="GO:0005667">
    <property type="term" value="C:transcription regulator complex"/>
    <property type="evidence" value="ECO:0007669"/>
    <property type="project" value="InterPro"/>
</dbReference>
<name>A0A6A1WJQ6_9ROSI</name>
<comment type="caution">
    <text evidence="11">The sequence shown here is derived from an EMBL/GenBank/DDBJ whole genome shotgun (WGS) entry which is preliminary data.</text>
</comment>
<keyword evidence="5 8" id="KW-0804">Transcription</keyword>
<accession>A0A6A1WJQ6</accession>
<dbReference type="EMBL" id="RXIC02000020">
    <property type="protein sequence ID" value="KAB1224077.1"/>
    <property type="molecule type" value="Genomic_DNA"/>
</dbReference>
<evidence type="ECO:0000256" key="5">
    <source>
        <dbReference type="ARBA" id="ARBA00023163"/>
    </source>
</evidence>
<dbReference type="GO" id="GO:0005634">
    <property type="term" value="C:nucleus"/>
    <property type="evidence" value="ECO:0007669"/>
    <property type="project" value="UniProtKB-SubCell"/>
</dbReference>
<dbReference type="InterPro" id="IPR036390">
    <property type="entry name" value="WH_DNA-bd_sf"/>
</dbReference>
<feature type="domain" description="E2F/DP family winged-helix DNA-binding" evidence="10">
    <location>
        <begin position="74"/>
        <end position="155"/>
    </location>
</feature>
<dbReference type="Proteomes" id="UP000516437">
    <property type="component" value="Chromosome 2"/>
</dbReference>
<evidence type="ECO:0000256" key="8">
    <source>
        <dbReference type="RuleBase" id="RU003796"/>
    </source>
</evidence>
<reference evidence="11 12" key="1">
    <citation type="journal article" date="2019" name="Plant Biotechnol. J.">
        <title>The red bayberry genome and genetic basis of sex determination.</title>
        <authorList>
            <person name="Jia H.M."/>
            <person name="Jia H.J."/>
            <person name="Cai Q.L."/>
            <person name="Wang Y."/>
            <person name="Zhao H.B."/>
            <person name="Yang W.F."/>
            <person name="Wang G.Y."/>
            <person name="Li Y.H."/>
            <person name="Zhan D.L."/>
            <person name="Shen Y.T."/>
            <person name="Niu Q.F."/>
            <person name="Chang L."/>
            <person name="Qiu J."/>
            <person name="Zhao L."/>
            <person name="Xie H.B."/>
            <person name="Fu W.Y."/>
            <person name="Jin J."/>
            <person name="Li X.W."/>
            <person name="Jiao Y."/>
            <person name="Zhou C.C."/>
            <person name="Tu T."/>
            <person name="Chai C.Y."/>
            <person name="Gao J.L."/>
            <person name="Fan L.J."/>
            <person name="van de Weg E."/>
            <person name="Wang J.Y."/>
            <person name="Gao Z.S."/>
        </authorList>
    </citation>
    <scope>NUCLEOTIDE SEQUENCE [LARGE SCALE GENOMIC DNA]</scope>
    <source>
        <tissue evidence="11">Leaves</tissue>
    </source>
</reference>
<evidence type="ECO:0000256" key="2">
    <source>
        <dbReference type="ARBA" id="ARBA00010940"/>
    </source>
</evidence>
<organism evidence="11 12">
    <name type="scientific">Morella rubra</name>
    <name type="common">Chinese bayberry</name>
    <dbReference type="NCBI Taxonomy" id="262757"/>
    <lineage>
        <taxon>Eukaryota</taxon>
        <taxon>Viridiplantae</taxon>
        <taxon>Streptophyta</taxon>
        <taxon>Embryophyta</taxon>
        <taxon>Tracheophyta</taxon>
        <taxon>Spermatophyta</taxon>
        <taxon>Magnoliopsida</taxon>
        <taxon>eudicotyledons</taxon>
        <taxon>Gunneridae</taxon>
        <taxon>Pentapetalae</taxon>
        <taxon>rosids</taxon>
        <taxon>fabids</taxon>
        <taxon>Fagales</taxon>
        <taxon>Myricaceae</taxon>
        <taxon>Morella</taxon>
    </lineage>
</organism>
<dbReference type="InterPro" id="IPR037241">
    <property type="entry name" value="E2F-DP_heterodim"/>
</dbReference>
<keyword evidence="6 8" id="KW-0539">Nucleus</keyword>
<keyword evidence="4 8" id="KW-0238">DNA-binding</keyword>
<dbReference type="PANTHER" id="PTHR12548">
    <property type="entry name" value="TRANSCRIPTION FACTOR DP"/>
    <property type="match status" value="1"/>
</dbReference>
<comment type="similarity">
    <text evidence="2 8">Belongs to the E2F/DP family.</text>
</comment>
<sequence length="281" mass="31484">MEAGLLRLFSSGLDQKKSKVDAPDLTSMRSGNVLTDCQNNYGTNLMAFHRENGSSVVVEERTNTAAKRKRESRIKGGGLRQLSVIVCQKLESKVRTTYSEVADEIVAEYAGTDSDTTASSESDEKNIRRRVYDALNVLLALDIIARDKKDIHWKGLPSTNVQDLEKIKALHVRLINGIRKKVTYLKDLEEQIVGLQNLMMRNRQLLERGISSPGGFPLPFILVQTSPHATVEIEISENMKAVHCDFNSTPFSLHDDAYILKLMRHYQRLGSRGVSQNSSGH</sequence>
<evidence type="ECO:0000256" key="1">
    <source>
        <dbReference type="ARBA" id="ARBA00004123"/>
    </source>
</evidence>
<dbReference type="PIRSF" id="PIRSF009404">
    <property type="entry name" value="Transcription_factor_DP"/>
    <property type="match status" value="1"/>
</dbReference>
<dbReference type="SMART" id="SM01372">
    <property type="entry name" value="E2F_TDP"/>
    <property type="match status" value="1"/>
</dbReference>
<dbReference type="GO" id="GO:0000981">
    <property type="term" value="F:DNA-binding transcription factor activity, RNA polymerase II-specific"/>
    <property type="evidence" value="ECO:0007669"/>
    <property type="project" value="TreeGrafter"/>
</dbReference>
<dbReference type="SUPFAM" id="SSF46785">
    <property type="entry name" value="Winged helix' DNA-binding domain"/>
    <property type="match status" value="1"/>
</dbReference>
<dbReference type="GO" id="GO:0051726">
    <property type="term" value="P:regulation of cell cycle"/>
    <property type="evidence" value="ECO:0007669"/>
    <property type="project" value="InterPro"/>
</dbReference>
<feature type="domain" description="Transcription factor DP C-terminal" evidence="9">
    <location>
        <begin position="162"/>
        <end position="281"/>
    </location>
</feature>
<evidence type="ECO:0000259" key="9">
    <source>
        <dbReference type="SMART" id="SM01138"/>
    </source>
</evidence>
<evidence type="ECO:0000313" key="11">
    <source>
        <dbReference type="EMBL" id="KAB1224077.1"/>
    </source>
</evidence>
<dbReference type="SUPFAM" id="SSF144074">
    <property type="entry name" value="E2F-DP heterodimerization region"/>
    <property type="match status" value="1"/>
</dbReference>
<evidence type="ECO:0000256" key="7">
    <source>
        <dbReference type="ARBA" id="ARBA00023306"/>
    </source>
</evidence>
<dbReference type="InterPro" id="IPR038168">
    <property type="entry name" value="TF_DP_C_sf"/>
</dbReference>
<protein>
    <submittedName>
        <fullName evidence="11">Transcription factor-like protein DPA</fullName>
    </submittedName>
</protein>
<dbReference type="Pfam" id="PF02319">
    <property type="entry name" value="WHD_E2F_TDP"/>
    <property type="match status" value="1"/>
</dbReference>
<evidence type="ECO:0000256" key="3">
    <source>
        <dbReference type="ARBA" id="ARBA00023015"/>
    </source>
</evidence>
<keyword evidence="3 8" id="KW-0805">Transcription regulation</keyword>
<dbReference type="InterPro" id="IPR036388">
    <property type="entry name" value="WH-like_DNA-bd_sf"/>
</dbReference>
<proteinExistence type="inferred from homology"/>
<dbReference type="Pfam" id="PF08781">
    <property type="entry name" value="DP"/>
    <property type="match status" value="1"/>
</dbReference>
<comment type="subcellular location">
    <subcellularLocation>
        <location evidence="1 8">Nucleus</location>
    </subcellularLocation>
</comment>
<evidence type="ECO:0000313" key="12">
    <source>
        <dbReference type="Proteomes" id="UP000516437"/>
    </source>
</evidence>
<gene>
    <name evidence="11" type="ORF">CJ030_MR2G021709</name>
</gene>
<dbReference type="PANTHER" id="PTHR12548:SF19">
    <property type="entry name" value="TRANSCRIPTION FACTOR-LIKE PROTEIN DPA"/>
    <property type="match status" value="1"/>
</dbReference>
<dbReference type="Gene3D" id="1.20.140.80">
    <property type="entry name" value="Transcription factor DP"/>
    <property type="match status" value="1"/>
</dbReference>
<dbReference type="CDD" id="cd14458">
    <property type="entry name" value="DP_DD"/>
    <property type="match status" value="1"/>
</dbReference>
<keyword evidence="12" id="KW-1185">Reference proteome</keyword>
<evidence type="ECO:0000256" key="4">
    <source>
        <dbReference type="ARBA" id="ARBA00023125"/>
    </source>
</evidence>
<dbReference type="AlphaFoldDB" id="A0A6A1WJQ6"/>
<dbReference type="SMART" id="SM01138">
    <property type="entry name" value="DP"/>
    <property type="match status" value="1"/>
</dbReference>
<evidence type="ECO:0000259" key="10">
    <source>
        <dbReference type="SMART" id="SM01372"/>
    </source>
</evidence>
<dbReference type="FunFam" id="1.10.10.10:FF:000360">
    <property type="entry name" value="Transcription factor Dp-1, a"/>
    <property type="match status" value="1"/>
</dbReference>
<dbReference type="GO" id="GO:0000977">
    <property type="term" value="F:RNA polymerase II transcription regulatory region sequence-specific DNA binding"/>
    <property type="evidence" value="ECO:0007669"/>
    <property type="project" value="TreeGrafter"/>
</dbReference>
<evidence type="ECO:0000256" key="6">
    <source>
        <dbReference type="ARBA" id="ARBA00023242"/>
    </source>
</evidence>
<dbReference type="OrthoDB" id="552115at2759"/>